<keyword evidence="5" id="KW-0677">Repeat</keyword>
<comment type="catalytic activity">
    <reaction evidence="10">
        <text>2-oxoadipate(in) + 2-oxoglutarate(out) = 2-oxoadipate(out) + 2-oxoglutarate(in)</text>
        <dbReference type="Rhea" id="RHEA:71739"/>
        <dbReference type="ChEBI" id="CHEBI:16810"/>
        <dbReference type="ChEBI" id="CHEBI:57499"/>
    </reaction>
</comment>
<comment type="catalytic activity">
    <reaction evidence="18">
        <text>glutarate(in) + 2-oxoglutarate(out) = glutarate(out) + 2-oxoglutarate(in)</text>
        <dbReference type="Rhea" id="RHEA:71751"/>
        <dbReference type="ChEBI" id="CHEBI:16810"/>
        <dbReference type="ChEBI" id="CHEBI:30921"/>
    </reaction>
</comment>
<evidence type="ECO:0000256" key="13">
    <source>
        <dbReference type="ARBA" id="ARBA00046087"/>
    </source>
</evidence>
<dbReference type="PANTHER" id="PTHR46356">
    <property type="entry name" value="MITOCHONDRIAL 2-OXODICARBOXYLATE CARRIER"/>
    <property type="match status" value="1"/>
</dbReference>
<evidence type="ECO:0000256" key="16">
    <source>
        <dbReference type="ARBA" id="ARBA00048303"/>
    </source>
</evidence>
<comment type="subcellular location">
    <subcellularLocation>
        <location evidence="1">Mitochondrion inner membrane</location>
        <topology evidence="1">Multi-pass membrane protein</topology>
    </subcellularLocation>
</comment>
<dbReference type="Pfam" id="PF00153">
    <property type="entry name" value="Mito_carr"/>
    <property type="match status" value="3"/>
</dbReference>
<comment type="catalytic activity">
    <reaction evidence="17">
        <text>2-oxoheptanedioate(in) + 2-oxoglutarate(out) = 2-oxoheptanedioate(out) + 2-oxoglutarate(in)</text>
        <dbReference type="Rhea" id="RHEA:71755"/>
        <dbReference type="ChEBI" id="CHEBI:16810"/>
        <dbReference type="ChEBI" id="CHEBI:72701"/>
    </reaction>
</comment>
<evidence type="ECO:0000313" key="23">
    <source>
        <dbReference type="Proteomes" id="UP001174909"/>
    </source>
</evidence>
<evidence type="ECO:0000256" key="2">
    <source>
        <dbReference type="ARBA" id="ARBA00006375"/>
    </source>
</evidence>
<evidence type="ECO:0000256" key="9">
    <source>
        <dbReference type="ARBA" id="ARBA00023136"/>
    </source>
</evidence>
<organism evidence="22 23">
    <name type="scientific">Geodia barretti</name>
    <name type="common">Barrett's horny sponge</name>
    <dbReference type="NCBI Taxonomy" id="519541"/>
    <lineage>
        <taxon>Eukaryota</taxon>
        <taxon>Metazoa</taxon>
        <taxon>Porifera</taxon>
        <taxon>Demospongiae</taxon>
        <taxon>Heteroscleromorpha</taxon>
        <taxon>Tetractinellida</taxon>
        <taxon>Astrophorina</taxon>
        <taxon>Geodiidae</taxon>
        <taxon>Geodia</taxon>
    </lineage>
</organism>
<feature type="repeat" description="Solcar" evidence="20">
    <location>
        <begin position="11"/>
        <end position="100"/>
    </location>
</feature>
<dbReference type="EMBL" id="CASHTH010003402">
    <property type="protein sequence ID" value="CAI8044570.1"/>
    <property type="molecule type" value="Genomic_DNA"/>
</dbReference>
<dbReference type="InterPro" id="IPR023395">
    <property type="entry name" value="MCP_dom_sf"/>
</dbReference>
<evidence type="ECO:0000256" key="10">
    <source>
        <dbReference type="ARBA" id="ARBA00036018"/>
    </source>
</evidence>
<evidence type="ECO:0000313" key="22">
    <source>
        <dbReference type="EMBL" id="CAI8044570.1"/>
    </source>
</evidence>
<evidence type="ECO:0000256" key="15">
    <source>
        <dbReference type="ARBA" id="ARBA00048003"/>
    </source>
</evidence>
<evidence type="ECO:0000256" key="8">
    <source>
        <dbReference type="ARBA" id="ARBA00023128"/>
    </source>
</evidence>
<dbReference type="InterPro" id="IPR051752">
    <property type="entry name" value="Mito_2-oxodicarb_carrier"/>
</dbReference>
<keyword evidence="4 20" id="KW-0812">Transmembrane</keyword>
<dbReference type="AlphaFoldDB" id="A0AA35TA79"/>
<comment type="catalytic activity">
    <reaction evidence="19">
        <text>hexanedioate(in) + 2-oxoglutarate(out) = hexanedioate(out) + 2-oxoglutarate(in)</text>
        <dbReference type="Rhea" id="RHEA:71743"/>
        <dbReference type="ChEBI" id="CHEBI:16810"/>
        <dbReference type="ChEBI" id="CHEBI:17128"/>
    </reaction>
</comment>
<evidence type="ECO:0000256" key="4">
    <source>
        <dbReference type="ARBA" id="ARBA00022692"/>
    </source>
</evidence>
<keyword evidence="8" id="KW-0496">Mitochondrion</keyword>
<comment type="caution">
    <text evidence="22">The sequence shown here is derived from an EMBL/GenBank/DDBJ whole genome shotgun (WGS) entry which is preliminary data.</text>
</comment>
<dbReference type="GO" id="GO:0005743">
    <property type="term" value="C:mitochondrial inner membrane"/>
    <property type="evidence" value="ECO:0007669"/>
    <property type="project" value="UniProtKB-SubCell"/>
</dbReference>
<evidence type="ECO:0000256" key="5">
    <source>
        <dbReference type="ARBA" id="ARBA00022737"/>
    </source>
</evidence>
<comment type="function">
    <text evidence="13">Transports dicarboxylates across the inner membranes of mitochondria by a counter-exchange mechanism. Can transport 2-oxoadipate (2-oxohexanedioate), 2-oxoglutarate, adipate (hexanedioate), glutarate, and to a lesser extent, pimelate (heptanedioate), 2-oxopimelate (2-oxoheptanedioate), 2-aminoadipate (2-aminohexanedioate), oxaloacetate, and citrate. Plays a central role in catabolism of lysine, hydroxylysine, and tryptophan, by transporting common metabolite intermediates (such as 2-oxoadipate) into the mitochondria, where it is converted into acetyl-CoA and can enter the citric acid (TCA) cycle.</text>
</comment>
<dbReference type="SUPFAM" id="SSF103506">
    <property type="entry name" value="Mitochondrial carrier"/>
    <property type="match status" value="1"/>
</dbReference>
<evidence type="ECO:0000256" key="6">
    <source>
        <dbReference type="ARBA" id="ARBA00022792"/>
    </source>
</evidence>
<comment type="catalytic activity">
    <reaction evidence="15">
        <text>citrate(in) + 2-oxoglutarate(out) = citrate(out) + 2-oxoglutarate(in)</text>
        <dbReference type="Rhea" id="RHEA:71763"/>
        <dbReference type="ChEBI" id="CHEBI:16810"/>
        <dbReference type="ChEBI" id="CHEBI:16947"/>
    </reaction>
</comment>
<feature type="repeat" description="Solcar" evidence="20">
    <location>
        <begin position="204"/>
        <end position="288"/>
    </location>
</feature>
<dbReference type="Proteomes" id="UP001174909">
    <property type="component" value="Unassembled WGS sequence"/>
</dbReference>
<dbReference type="InterPro" id="IPR002067">
    <property type="entry name" value="MCP"/>
</dbReference>
<evidence type="ECO:0000256" key="1">
    <source>
        <dbReference type="ARBA" id="ARBA00004448"/>
    </source>
</evidence>
<evidence type="ECO:0000256" key="19">
    <source>
        <dbReference type="ARBA" id="ARBA00048998"/>
    </source>
</evidence>
<keyword evidence="23" id="KW-1185">Reference proteome</keyword>
<dbReference type="GO" id="GO:0055085">
    <property type="term" value="P:transmembrane transport"/>
    <property type="evidence" value="ECO:0007669"/>
    <property type="project" value="InterPro"/>
</dbReference>
<reference evidence="22" key="1">
    <citation type="submission" date="2023-03" db="EMBL/GenBank/DDBJ databases">
        <authorList>
            <person name="Steffen K."/>
            <person name="Cardenas P."/>
        </authorList>
    </citation>
    <scope>NUCLEOTIDE SEQUENCE</scope>
</reference>
<comment type="similarity">
    <text evidence="2 21">Belongs to the mitochondrial carrier (TC 2.A.29) family.</text>
</comment>
<gene>
    <name evidence="22" type="ORF">GBAR_LOCUS24702</name>
</gene>
<evidence type="ECO:0000256" key="11">
    <source>
        <dbReference type="ARBA" id="ARBA00039747"/>
    </source>
</evidence>
<evidence type="ECO:0000256" key="18">
    <source>
        <dbReference type="ARBA" id="ARBA00048920"/>
    </source>
</evidence>
<dbReference type="PANTHER" id="PTHR46356:SF1">
    <property type="entry name" value="MITOCHONDRIAL 2-OXODICARBOXYLATE CARRIER"/>
    <property type="match status" value="1"/>
</dbReference>
<comment type="catalytic activity">
    <reaction evidence="14">
        <text>heptanedioate(in) + 2-oxoglutarate(out) = heptanedioate(out) + 2-oxoglutarate(in)</text>
        <dbReference type="Rhea" id="RHEA:71759"/>
        <dbReference type="ChEBI" id="CHEBI:16810"/>
        <dbReference type="ChEBI" id="CHEBI:36165"/>
    </reaction>
</comment>
<dbReference type="PROSITE" id="PS50920">
    <property type="entry name" value="SOLCAR"/>
    <property type="match status" value="3"/>
</dbReference>
<evidence type="ECO:0000256" key="21">
    <source>
        <dbReference type="RuleBase" id="RU000488"/>
    </source>
</evidence>
<dbReference type="InterPro" id="IPR018108">
    <property type="entry name" value="MCP_transmembrane"/>
</dbReference>
<dbReference type="Gene3D" id="1.50.40.10">
    <property type="entry name" value="Mitochondrial carrier domain"/>
    <property type="match status" value="2"/>
</dbReference>
<evidence type="ECO:0000256" key="12">
    <source>
        <dbReference type="ARBA" id="ARBA00041874"/>
    </source>
</evidence>
<name>A0AA35TA79_GEOBA</name>
<keyword evidence="7" id="KW-1133">Transmembrane helix</keyword>
<feature type="repeat" description="Solcar" evidence="20">
    <location>
        <begin position="107"/>
        <end position="196"/>
    </location>
</feature>
<evidence type="ECO:0000256" key="20">
    <source>
        <dbReference type="PROSITE-ProRule" id="PRU00282"/>
    </source>
</evidence>
<keyword evidence="9 20" id="KW-0472">Membrane</keyword>
<evidence type="ECO:0000256" key="3">
    <source>
        <dbReference type="ARBA" id="ARBA00022448"/>
    </source>
</evidence>
<comment type="catalytic activity">
    <reaction evidence="16">
        <text>L-2-aminoadipate(in) + 2-oxoglutarate(out) = L-2-aminoadipate(out) + 2-oxoglutarate(in)</text>
        <dbReference type="Rhea" id="RHEA:71747"/>
        <dbReference type="ChEBI" id="CHEBI:16810"/>
        <dbReference type="ChEBI" id="CHEBI:58672"/>
    </reaction>
</comment>
<dbReference type="PRINTS" id="PR00926">
    <property type="entry name" value="MITOCARRIER"/>
</dbReference>
<evidence type="ECO:0000256" key="7">
    <source>
        <dbReference type="ARBA" id="ARBA00022989"/>
    </source>
</evidence>
<keyword evidence="3 21" id="KW-0813">Transport</keyword>
<proteinExistence type="inferred from homology"/>
<sequence>MTSSSEPSHLRRSARHIIAGGSAGFVEVCCMQPIDVVKTRFQIQGVTSDPSRYTSILDCITRMIRNEGFFSLYKGILPPVVADTPKRAAKFLVFESSKSACASVNFTGPWSLVTAGLASGTVEGAIIAPFERVKVYIQVQRQRMSEMPNTWLVAREIIKRDGWGTRGLTKGFHATVLRNAMFNAVYFGSYYNMKYLLIPPEKQDSIPLRLCLGFTAGALSSLGNLPVDVAKSRIQASQSPKYTRTFPTILTVWREEGFLGFIQRSFTKDYSIWGKVVQLCCWCMNRLQTI</sequence>
<accession>A0AA35TA79</accession>
<protein>
    <recommendedName>
        <fullName evidence="11">Mitochondrial 2-oxodicarboxylate carrier</fullName>
    </recommendedName>
    <alternativeName>
        <fullName evidence="12">Solute carrier family 25 member 21</fullName>
    </alternativeName>
</protein>
<evidence type="ECO:0000256" key="17">
    <source>
        <dbReference type="ARBA" id="ARBA00048581"/>
    </source>
</evidence>
<keyword evidence="6" id="KW-0999">Mitochondrion inner membrane</keyword>
<evidence type="ECO:0000256" key="14">
    <source>
        <dbReference type="ARBA" id="ARBA00047537"/>
    </source>
</evidence>